<evidence type="ECO:0000313" key="3">
    <source>
        <dbReference type="EMBL" id="MFB2891835.1"/>
    </source>
</evidence>
<evidence type="ECO:0008006" key="5">
    <source>
        <dbReference type="Google" id="ProtNLM"/>
    </source>
</evidence>
<name>A0ABV4XJE9_9CYAN</name>
<dbReference type="EMBL" id="JBHFNR010000018">
    <property type="protein sequence ID" value="MFB2891835.1"/>
    <property type="molecule type" value="Genomic_DNA"/>
</dbReference>
<feature type="compositionally biased region" description="Low complexity" evidence="1">
    <location>
        <begin position="230"/>
        <end position="254"/>
    </location>
</feature>
<proteinExistence type="predicted"/>
<accession>A0ABV4XJE9</accession>
<feature type="chain" id="PRO_5047301923" description="Glycine zipper 2TM domain-containing protein" evidence="2">
    <location>
        <begin position="26"/>
        <end position="254"/>
    </location>
</feature>
<dbReference type="Proteomes" id="UP001576784">
    <property type="component" value="Unassembled WGS sequence"/>
</dbReference>
<comment type="caution">
    <text evidence="3">The sequence shown here is derived from an EMBL/GenBank/DDBJ whole genome shotgun (WGS) entry which is preliminary data.</text>
</comment>
<evidence type="ECO:0000256" key="2">
    <source>
        <dbReference type="SAM" id="SignalP"/>
    </source>
</evidence>
<keyword evidence="4" id="KW-1185">Reference proteome</keyword>
<dbReference type="RefSeq" id="WP_413261512.1">
    <property type="nucleotide sequence ID" value="NZ_JBHFNR010000018.1"/>
</dbReference>
<protein>
    <recommendedName>
        <fullName evidence="5">Glycine zipper 2TM domain-containing protein</fullName>
    </recommendedName>
</protein>
<keyword evidence="2" id="KW-0732">Signal</keyword>
<reference evidence="3 4" key="1">
    <citation type="submission" date="2024-09" db="EMBL/GenBank/DDBJ databases">
        <title>Floridaenema gen nov. (Aerosakkonemataceae, Aerosakkonematales ord. nov., Cyanobacteria) from benthic tropical and subtropical fresh waters, with the description of four new species.</title>
        <authorList>
            <person name="Moretto J.A."/>
            <person name="Berthold D.E."/>
            <person name="Lefler F.W."/>
            <person name="Huang I.-S."/>
            <person name="Laughinghouse H. IV."/>
        </authorList>
    </citation>
    <scope>NUCLEOTIDE SEQUENCE [LARGE SCALE GENOMIC DNA]</scope>
    <source>
        <strain evidence="3 4">BLCC-F50</strain>
    </source>
</reference>
<sequence>MFKIRNWKSTTALIVALGMSASATAPILIASPASAQYRDSISQRGNYRIPAGTAIQVRYDSAEKIVVSPNETTNLTLSVDRDVVSRDGQILIPARSQVTGQLRPASGGSQFVARDLILPSGERRSINASSDVITRTEEVRKGRDLTSLLAGAAVGSAAGALIAGVTGDRRIDALEVLAGTGVGTVGGLLLGGRNRSNRVVIIDPDSDLDLRLNSDLVVNSFGRAPGYSSGYSDPGYNNPGYNNPNSNPGYNRGI</sequence>
<evidence type="ECO:0000256" key="1">
    <source>
        <dbReference type="SAM" id="MobiDB-lite"/>
    </source>
</evidence>
<gene>
    <name evidence="3" type="ORF">ACE1CI_02710</name>
</gene>
<feature type="region of interest" description="Disordered" evidence="1">
    <location>
        <begin position="228"/>
        <end position="254"/>
    </location>
</feature>
<organism evidence="3 4">
    <name type="scientific">Floridaenema flaviceps BLCC-F50</name>
    <dbReference type="NCBI Taxonomy" id="3153642"/>
    <lineage>
        <taxon>Bacteria</taxon>
        <taxon>Bacillati</taxon>
        <taxon>Cyanobacteriota</taxon>
        <taxon>Cyanophyceae</taxon>
        <taxon>Oscillatoriophycideae</taxon>
        <taxon>Aerosakkonematales</taxon>
        <taxon>Aerosakkonemataceae</taxon>
        <taxon>Floridanema</taxon>
        <taxon>Floridanema flaviceps</taxon>
    </lineage>
</organism>
<feature type="signal peptide" evidence="2">
    <location>
        <begin position="1"/>
        <end position="25"/>
    </location>
</feature>
<evidence type="ECO:0000313" key="4">
    <source>
        <dbReference type="Proteomes" id="UP001576784"/>
    </source>
</evidence>